<dbReference type="InterPro" id="IPR027304">
    <property type="entry name" value="Trigger_fact/SurA_dom_sf"/>
</dbReference>
<protein>
    <submittedName>
        <fullName evidence="2">Uncharacterized protein</fullName>
    </submittedName>
</protein>
<evidence type="ECO:0000313" key="3">
    <source>
        <dbReference type="Proteomes" id="UP000244519"/>
    </source>
</evidence>
<keyword evidence="1" id="KW-0175">Coiled coil</keyword>
<gene>
    <name evidence="2" type="ORF">Fsol_00756</name>
</gene>
<organism evidence="2 3">
    <name type="scientific">Candidatus Fokinia solitaria</name>
    <dbReference type="NCBI Taxonomy" id="1802984"/>
    <lineage>
        <taxon>Bacteria</taxon>
        <taxon>Pseudomonadati</taxon>
        <taxon>Pseudomonadota</taxon>
        <taxon>Alphaproteobacteria</taxon>
        <taxon>Rickettsiales</taxon>
        <taxon>Candidatus Midichloriaceae</taxon>
        <taxon>Candidatus Fokinia</taxon>
    </lineage>
</organism>
<keyword evidence="3" id="KW-1185">Reference proteome</keyword>
<dbReference type="SUPFAM" id="SSF109998">
    <property type="entry name" value="Triger factor/SurA peptide-binding domain-like"/>
    <property type="match status" value="1"/>
</dbReference>
<evidence type="ECO:0000256" key="1">
    <source>
        <dbReference type="SAM" id="Coils"/>
    </source>
</evidence>
<dbReference type="KEGG" id="fso:Fsol_00756"/>
<proteinExistence type="predicted"/>
<feature type="coiled-coil region" evidence="1">
    <location>
        <begin position="64"/>
        <end position="93"/>
    </location>
</feature>
<dbReference type="AlphaFoldDB" id="A0A2U8BT61"/>
<sequence>MRQAEASHVAQHYEIYAVVGENVISNVDLDYFAKTSEILSQKEVKKDAKLLGVMINAHLASVALQRLELQLSEQELNAMIKKIEEEYQQHRNINISKLLSERGVPFSDFKKVINLQVSGEKLFKMSESFQQLSKREKGCYAGFGLSNYAVMRTGEIGSILTVNEMFGVEVSKIFHLREDSVVSFWQLMVRKDLLTNALLMEIAQQYKKSHSIDEVVKYIENVTPQAETDAQFPRVIANEIKNIEAKALFKEYAQNIAANPVVGMTRPFLRDEYVVILRIEEIKNARMQDIKEIIYPLSFCNVTLDAEEENFAEAELKREKGFNTFTAIMEVKKDDTFVFLTEAGMKLK</sequence>
<name>A0A2U8BT61_9RICK</name>
<reference evidence="2 3" key="1">
    <citation type="journal article" date="2018" name="Genome Biol. Evol.">
        <title>The Genome Sequence of "Candidatus Fokinia solitaria": Insights on Reductive Evolution in Rickettsiales.</title>
        <authorList>
            <person name="Floriano A.M."/>
            <person name="Castelli M."/>
            <person name="Krenek S."/>
            <person name="Berendonk T.U."/>
            <person name="Bazzocchi C."/>
            <person name="Petroni G."/>
            <person name="Sassera D."/>
        </authorList>
    </citation>
    <scope>NUCLEOTIDE SEQUENCE [LARGE SCALE GENOMIC DNA]</scope>
    <source>
        <strain evidence="2">Rio ETE_ALG 3VII</strain>
    </source>
</reference>
<dbReference type="EMBL" id="CP025989">
    <property type="protein sequence ID" value="AWD33532.1"/>
    <property type="molecule type" value="Genomic_DNA"/>
</dbReference>
<evidence type="ECO:0000313" key="2">
    <source>
        <dbReference type="EMBL" id="AWD33532.1"/>
    </source>
</evidence>
<dbReference type="Gene3D" id="1.10.4030.10">
    <property type="entry name" value="Porin chaperone SurA, peptide-binding domain"/>
    <property type="match status" value="1"/>
</dbReference>
<accession>A0A2U8BT61</accession>
<dbReference type="Proteomes" id="UP000244519">
    <property type="component" value="Chromosome"/>
</dbReference>